<dbReference type="Proteomes" id="UP001229346">
    <property type="component" value="Unassembled WGS sequence"/>
</dbReference>
<keyword evidence="3" id="KW-1185">Reference proteome</keyword>
<evidence type="ECO:0000313" key="3">
    <source>
        <dbReference type="Proteomes" id="UP001229346"/>
    </source>
</evidence>
<comment type="caution">
    <text evidence="2">The sequence shown here is derived from an EMBL/GenBank/DDBJ whole genome shotgun (WGS) entry which is preliminary data.</text>
</comment>
<dbReference type="EMBL" id="JAUSSU010000004">
    <property type="protein sequence ID" value="MDQ0112633.1"/>
    <property type="molecule type" value="Genomic_DNA"/>
</dbReference>
<feature type="domain" description="DUF1835" evidence="1">
    <location>
        <begin position="2"/>
        <end position="108"/>
    </location>
</feature>
<proteinExistence type="predicted"/>
<gene>
    <name evidence="2" type="ORF">J2T15_002068</name>
</gene>
<dbReference type="Pfam" id="PF08874">
    <property type="entry name" value="DUF1835"/>
    <property type="match status" value="1"/>
</dbReference>
<dbReference type="InterPro" id="IPR014973">
    <property type="entry name" value="DUF1835"/>
</dbReference>
<reference evidence="2 3" key="1">
    <citation type="submission" date="2023-07" db="EMBL/GenBank/DDBJ databases">
        <title>Sorghum-associated microbial communities from plants grown in Nebraska, USA.</title>
        <authorList>
            <person name="Schachtman D."/>
        </authorList>
    </citation>
    <scope>NUCLEOTIDE SEQUENCE [LARGE SCALE GENOMIC DNA]</scope>
    <source>
        <strain evidence="2 3">CC482</strain>
    </source>
</reference>
<protein>
    <recommendedName>
        <fullName evidence="1">DUF1835 domain-containing protein</fullName>
    </recommendedName>
</protein>
<name>A0ABT9TZ33_PAEHA</name>
<evidence type="ECO:0000313" key="2">
    <source>
        <dbReference type="EMBL" id="MDQ0112633.1"/>
    </source>
</evidence>
<sequence>MLHIVNGDSVGDRLRQGVVQGGILVWREIYSEGPVFADMTDSANRSMRARYLEKAMGIPSAEYIRTCEAQERVLDECHKHEEVVLWFEHDLFDQAMLCYLLHLLAKRSFPAAKLSMLCIGEYPGIPLFRGLGQLSVEQLRTLAGKQKPVTQEQLLVGSALWEAYASDDPRTLYRLLRSDTSALPFARDAFLTHLSRLPSTHNGLGIVEQTTMELIAGGVHLPFELFDQVGGKLHWLGMGDLQYWHCLAQLTQGPKPLLQAEGLQAFPSYKGSPASFGECKITLTDLGNHVRLGNADRIFEVGVDEWYGGVHLHGNHTPWRWDTDRMQINMASTEV</sequence>
<dbReference type="RefSeq" id="WP_307203547.1">
    <property type="nucleotide sequence ID" value="NZ_JAUSSU010000004.1"/>
</dbReference>
<evidence type="ECO:0000259" key="1">
    <source>
        <dbReference type="Pfam" id="PF08874"/>
    </source>
</evidence>
<accession>A0ABT9TZ33</accession>
<organism evidence="2 3">
    <name type="scientific">Paenibacillus harenae</name>
    <dbReference type="NCBI Taxonomy" id="306543"/>
    <lineage>
        <taxon>Bacteria</taxon>
        <taxon>Bacillati</taxon>
        <taxon>Bacillota</taxon>
        <taxon>Bacilli</taxon>
        <taxon>Bacillales</taxon>
        <taxon>Paenibacillaceae</taxon>
        <taxon>Paenibacillus</taxon>
    </lineage>
</organism>